<organism evidence="1 2">
    <name type="scientific">Streptacidiphilus fuscans</name>
    <dbReference type="NCBI Taxonomy" id="2789292"/>
    <lineage>
        <taxon>Bacteria</taxon>
        <taxon>Bacillati</taxon>
        <taxon>Actinomycetota</taxon>
        <taxon>Actinomycetes</taxon>
        <taxon>Kitasatosporales</taxon>
        <taxon>Streptomycetaceae</taxon>
        <taxon>Streptacidiphilus</taxon>
    </lineage>
</organism>
<dbReference type="Proteomes" id="UP000657385">
    <property type="component" value="Unassembled WGS sequence"/>
</dbReference>
<keyword evidence="2" id="KW-1185">Reference proteome</keyword>
<sequence length="98" mass="10042">MLDPTPLVAAAERLADRFRSLPQSRLSRCAPAGLALARGMASAAGAPREVPDVGAFVVGDQIAATAHDLAHALAAGEVRDAERVLAETLASIAEVSEL</sequence>
<comment type="caution">
    <text evidence="1">The sequence shown here is derived from an EMBL/GenBank/DDBJ whole genome shotgun (WGS) entry which is preliminary data.</text>
</comment>
<accession>A0A931B6F3</accession>
<proteinExistence type="predicted"/>
<evidence type="ECO:0000313" key="1">
    <source>
        <dbReference type="EMBL" id="MBF9067770.1"/>
    </source>
</evidence>
<dbReference type="EMBL" id="JADPRT010000002">
    <property type="protein sequence ID" value="MBF9067770.1"/>
    <property type="molecule type" value="Genomic_DNA"/>
</dbReference>
<dbReference type="AlphaFoldDB" id="A0A931B6F3"/>
<evidence type="ECO:0000313" key="2">
    <source>
        <dbReference type="Proteomes" id="UP000657385"/>
    </source>
</evidence>
<gene>
    <name evidence="1" type="ORF">I2501_06915</name>
</gene>
<name>A0A931B6F3_9ACTN</name>
<dbReference type="RefSeq" id="WP_196192911.1">
    <property type="nucleotide sequence ID" value="NZ_JADPRT010000002.1"/>
</dbReference>
<protein>
    <submittedName>
        <fullName evidence="1">Uncharacterized protein</fullName>
    </submittedName>
</protein>
<reference evidence="1" key="1">
    <citation type="submission" date="2020-11" db="EMBL/GenBank/DDBJ databases">
        <title>Isolation and identification of active actinomycetes.</title>
        <authorList>
            <person name="Yu B."/>
        </authorList>
    </citation>
    <scope>NUCLEOTIDE SEQUENCE</scope>
    <source>
        <strain evidence="1">NEAU-YB345</strain>
    </source>
</reference>